<dbReference type="SMART" id="SM00278">
    <property type="entry name" value="HhH1"/>
    <property type="match status" value="2"/>
</dbReference>
<feature type="compositionally biased region" description="Gly residues" evidence="1">
    <location>
        <begin position="133"/>
        <end position="148"/>
    </location>
</feature>
<comment type="caution">
    <text evidence="3">The sequence shown here is derived from an EMBL/GenBank/DDBJ whole genome shotgun (WGS) entry which is preliminary data.</text>
</comment>
<evidence type="ECO:0000313" key="4">
    <source>
        <dbReference type="Proteomes" id="UP000288603"/>
    </source>
</evidence>
<dbReference type="GO" id="GO:0003677">
    <property type="term" value="F:DNA binding"/>
    <property type="evidence" value="ECO:0007669"/>
    <property type="project" value="UniProtKB-KW"/>
</dbReference>
<dbReference type="OrthoDB" id="9758724at2"/>
<dbReference type="GO" id="GO:0006281">
    <property type="term" value="P:DNA repair"/>
    <property type="evidence" value="ECO:0007669"/>
    <property type="project" value="InterPro"/>
</dbReference>
<name>A0A444QBZ9_9MICO</name>
<dbReference type="PANTHER" id="PTHR21180">
    <property type="entry name" value="ENDONUCLEASE/EXONUCLEASE/PHOSPHATASE FAMILY DOMAIN-CONTAINING PROTEIN 1"/>
    <property type="match status" value="1"/>
</dbReference>
<keyword evidence="4" id="KW-1185">Reference proteome</keyword>
<reference evidence="3 4" key="1">
    <citation type="submission" date="2018-12" db="EMBL/GenBank/DDBJ databases">
        <authorList>
            <person name="Li F."/>
        </authorList>
    </citation>
    <scope>NUCLEOTIDE SEQUENCE [LARGE SCALE GENOMIC DNA]</scope>
    <source>
        <strain evidence="3 4">8H24J-4-2</strain>
    </source>
</reference>
<dbReference type="InterPro" id="IPR019554">
    <property type="entry name" value="Soluble_ligand-bd"/>
</dbReference>
<proteinExistence type="predicted"/>
<gene>
    <name evidence="3" type="ORF">ELQ92_09525</name>
</gene>
<dbReference type="InterPro" id="IPR010994">
    <property type="entry name" value="RuvA_2-like"/>
</dbReference>
<dbReference type="InterPro" id="IPR051675">
    <property type="entry name" value="Endo/Exo/Phosphatase_dom_1"/>
</dbReference>
<dbReference type="Proteomes" id="UP000288603">
    <property type="component" value="Unassembled WGS sequence"/>
</dbReference>
<dbReference type="SUPFAM" id="SSF47781">
    <property type="entry name" value="RuvA domain 2-like"/>
    <property type="match status" value="1"/>
</dbReference>
<dbReference type="AlphaFoldDB" id="A0A444QBZ9"/>
<dbReference type="GO" id="GO:0015628">
    <property type="term" value="P:protein secretion by the type II secretion system"/>
    <property type="evidence" value="ECO:0007669"/>
    <property type="project" value="TreeGrafter"/>
</dbReference>
<feature type="domain" description="Helix-hairpin-helix DNA-binding motif class 1" evidence="2">
    <location>
        <begin position="159"/>
        <end position="178"/>
    </location>
</feature>
<dbReference type="Gene3D" id="3.10.560.10">
    <property type="entry name" value="Outer membrane lipoprotein wza domain like"/>
    <property type="match status" value="1"/>
</dbReference>
<dbReference type="Pfam" id="PF12836">
    <property type="entry name" value="HHH_3"/>
    <property type="match status" value="1"/>
</dbReference>
<feature type="domain" description="Helix-hairpin-helix DNA-binding motif class 1" evidence="2">
    <location>
        <begin position="189"/>
        <end position="208"/>
    </location>
</feature>
<sequence length="211" mass="20336">MGAAAAVVLVLALLGIAATGAAIRSAGGIGVASVPLEDGTPGPGTADPLGVDEIDSGSETRAGAEIYVHVLGAVVAPGLYTLASDARVVDAIAAAGGFSENADPGTVNLARTVTDGEQIVVGEPGKAPTVADGSGGASGTAAAGGPGSGPVSLNTATAEQLESLPRIGPALAERIIAWRTENGPFRLVDELLDVPGIGDAILAGLDGLVTT</sequence>
<protein>
    <submittedName>
        <fullName evidence="3">ComEA family DNA-binding protein</fullName>
    </submittedName>
</protein>
<accession>A0A444QBZ9</accession>
<evidence type="ECO:0000256" key="1">
    <source>
        <dbReference type="SAM" id="MobiDB-lite"/>
    </source>
</evidence>
<keyword evidence="3" id="KW-0238">DNA-binding</keyword>
<evidence type="ECO:0000259" key="2">
    <source>
        <dbReference type="SMART" id="SM00278"/>
    </source>
</evidence>
<dbReference type="Gene3D" id="1.10.150.320">
    <property type="entry name" value="Photosystem II 12 kDa extrinsic protein"/>
    <property type="match status" value="1"/>
</dbReference>
<dbReference type="PANTHER" id="PTHR21180:SF32">
    <property type="entry name" value="ENDONUCLEASE_EXONUCLEASE_PHOSPHATASE FAMILY DOMAIN-CONTAINING PROTEIN 1"/>
    <property type="match status" value="1"/>
</dbReference>
<evidence type="ECO:0000313" key="3">
    <source>
        <dbReference type="EMBL" id="RWZ61614.1"/>
    </source>
</evidence>
<dbReference type="GO" id="GO:0015627">
    <property type="term" value="C:type II protein secretion system complex"/>
    <property type="evidence" value="ECO:0007669"/>
    <property type="project" value="TreeGrafter"/>
</dbReference>
<dbReference type="Pfam" id="PF10531">
    <property type="entry name" value="SLBB"/>
    <property type="match status" value="1"/>
</dbReference>
<dbReference type="EMBL" id="RZNC01000003">
    <property type="protein sequence ID" value="RWZ61614.1"/>
    <property type="molecule type" value="Genomic_DNA"/>
</dbReference>
<organism evidence="3 4">
    <name type="scientific">Labedella populi</name>
    <dbReference type="NCBI Taxonomy" id="2498850"/>
    <lineage>
        <taxon>Bacteria</taxon>
        <taxon>Bacillati</taxon>
        <taxon>Actinomycetota</taxon>
        <taxon>Actinomycetes</taxon>
        <taxon>Micrococcales</taxon>
        <taxon>Microbacteriaceae</taxon>
        <taxon>Labedella</taxon>
    </lineage>
</organism>
<dbReference type="InterPro" id="IPR003583">
    <property type="entry name" value="Hlx-hairpin-Hlx_DNA-bd_motif"/>
</dbReference>
<feature type="region of interest" description="Disordered" evidence="1">
    <location>
        <begin position="123"/>
        <end position="149"/>
    </location>
</feature>